<keyword evidence="1" id="KW-0472">Membrane</keyword>
<dbReference type="RefSeq" id="WP_090514160.1">
    <property type="nucleotide sequence ID" value="NZ_CWKH01000001.1"/>
</dbReference>
<protein>
    <submittedName>
        <fullName evidence="2">Uncharacterized protein</fullName>
    </submittedName>
</protein>
<dbReference type="OrthoDB" id="4272628at2"/>
<evidence type="ECO:0000256" key="1">
    <source>
        <dbReference type="SAM" id="Phobius"/>
    </source>
</evidence>
<proteinExistence type="predicted"/>
<accession>A0A0H5RPD7</accession>
<keyword evidence="3" id="KW-1185">Reference proteome</keyword>
<dbReference type="AlphaFoldDB" id="A0A0H5RPD7"/>
<evidence type="ECO:0000313" key="2">
    <source>
        <dbReference type="EMBL" id="CRZ15681.1"/>
    </source>
</evidence>
<dbReference type="EMBL" id="CWKH01000001">
    <property type="protein sequence ID" value="CRZ15681.1"/>
    <property type="molecule type" value="Genomic_DNA"/>
</dbReference>
<organism evidence="2 3">
    <name type="scientific">Mycolicibacterium neworleansense</name>
    <dbReference type="NCBI Taxonomy" id="146018"/>
    <lineage>
        <taxon>Bacteria</taxon>
        <taxon>Bacillati</taxon>
        <taxon>Actinomycetota</taxon>
        <taxon>Actinomycetes</taxon>
        <taxon>Mycobacteriales</taxon>
        <taxon>Mycobacteriaceae</taxon>
        <taxon>Mycolicibacterium</taxon>
    </lineage>
</organism>
<keyword evidence="1" id="KW-1133">Transmembrane helix</keyword>
<evidence type="ECO:0000313" key="3">
    <source>
        <dbReference type="Proteomes" id="UP000199147"/>
    </source>
</evidence>
<dbReference type="Proteomes" id="UP000199147">
    <property type="component" value="Unassembled WGS sequence"/>
</dbReference>
<feature type="transmembrane region" description="Helical" evidence="1">
    <location>
        <begin position="6"/>
        <end position="38"/>
    </location>
</feature>
<dbReference type="Pfam" id="PF19626">
    <property type="entry name" value="DUF6131"/>
    <property type="match status" value="1"/>
</dbReference>
<reference evidence="3" key="1">
    <citation type="submission" date="2015-07" db="EMBL/GenBank/DDBJ databases">
        <authorList>
            <person name="Urmite Genomes"/>
        </authorList>
    </citation>
    <scope>NUCLEOTIDE SEQUENCE [LARGE SCALE GENOMIC DNA]</scope>
    <source>
        <strain evidence="3">type strain: ATCC 49404</strain>
    </source>
</reference>
<sequence length="51" mass="5596">MILLGAILLILGLVFDIYLLWVAGVILLVIGAVFWLLGAIGRPVAGRRSWY</sequence>
<keyword evidence="1" id="KW-0812">Transmembrane</keyword>
<dbReference type="InterPro" id="IPR046134">
    <property type="entry name" value="DUF6131"/>
</dbReference>
<gene>
    <name evidence="2" type="ORF">BN2156_02544</name>
</gene>
<dbReference type="STRING" id="146018.BN2156_02544"/>
<name>A0A0H5RPD7_9MYCO</name>